<protein>
    <recommendedName>
        <fullName evidence="2">Alpha/beta hydrolase fold-3 domain-containing protein</fullName>
    </recommendedName>
</protein>
<dbReference type="GO" id="GO:0016787">
    <property type="term" value="F:hydrolase activity"/>
    <property type="evidence" value="ECO:0007669"/>
    <property type="project" value="UniProtKB-KW"/>
</dbReference>
<sequence length="292" mass="33071">MPLHHYIEQYFQQHPESRSKGISIENSPLEKRPKIFKVEDSNVKTAPQIPIRIYTPSEEKNYPLLIFFHGGDLLQGNLETHDVSCRLISTLSGYKVIAVDYQNTSAQFSDSYLVTKSIVEHAEEYKGKSIDIAIGGASIGANLAAAIVLKSIKTGDFKLSKQILYYPITDINNQIKGSEYQSRELYNAKYGLDISNAENLSLYNENEETDYISPIKTSKKYLTKMPKTLVFTAEYDPLCDEGELYAQRLKEAGVEVRLVRFDGNIHGFMQSFPGSPDYMRGYDITTEFLNSD</sequence>
<accession>A0A431UPG5</accession>
<evidence type="ECO:0000313" key="3">
    <source>
        <dbReference type="EMBL" id="RTQ91914.1"/>
    </source>
</evidence>
<dbReference type="SUPFAM" id="SSF53474">
    <property type="entry name" value="alpha/beta-Hydrolases"/>
    <property type="match status" value="1"/>
</dbReference>
<dbReference type="Gene3D" id="3.40.50.1820">
    <property type="entry name" value="alpha/beta hydrolase"/>
    <property type="match status" value="1"/>
</dbReference>
<keyword evidence="4" id="KW-1185">Reference proteome</keyword>
<dbReference type="PANTHER" id="PTHR48081:SF8">
    <property type="entry name" value="ALPHA_BETA HYDROLASE FOLD-3 DOMAIN-CONTAINING PROTEIN-RELATED"/>
    <property type="match status" value="1"/>
</dbReference>
<comment type="caution">
    <text evidence="3">The sequence shown here is derived from an EMBL/GenBank/DDBJ whole genome shotgun (WGS) entry which is preliminary data.</text>
</comment>
<dbReference type="InterPro" id="IPR029058">
    <property type="entry name" value="AB_hydrolase_fold"/>
</dbReference>
<dbReference type="PANTHER" id="PTHR48081">
    <property type="entry name" value="AB HYDROLASE SUPERFAMILY PROTEIN C4A8.06C"/>
    <property type="match status" value="1"/>
</dbReference>
<keyword evidence="1" id="KW-0378">Hydrolase</keyword>
<dbReference type="RefSeq" id="WP_126294824.1">
    <property type="nucleotide sequence ID" value="NZ_RXNR01000035.1"/>
</dbReference>
<dbReference type="InterPro" id="IPR050300">
    <property type="entry name" value="GDXG_lipolytic_enzyme"/>
</dbReference>
<gene>
    <name evidence="3" type="ORF">EKG35_12610</name>
</gene>
<dbReference type="Pfam" id="PF07859">
    <property type="entry name" value="Abhydrolase_3"/>
    <property type="match status" value="1"/>
</dbReference>
<evidence type="ECO:0000313" key="4">
    <source>
        <dbReference type="Proteomes" id="UP000276349"/>
    </source>
</evidence>
<name>A0A431UPG5_9BACI</name>
<proteinExistence type="predicted"/>
<evidence type="ECO:0000256" key="1">
    <source>
        <dbReference type="ARBA" id="ARBA00022801"/>
    </source>
</evidence>
<organism evidence="3 4">
    <name type="scientific">Lysinibacillus telephonicus</name>
    <dbReference type="NCBI Taxonomy" id="1714840"/>
    <lineage>
        <taxon>Bacteria</taxon>
        <taxon>Bacillati</taxon>
        <taxon>Bacillota</taxon>
        <taxon>Bacilli</taxon>
        <taxon>Bacillales</taxon>
        <taxon>Bacillaceae</taxon>
        <taxon>Lysinibacillus</taxon>
    </lineage>
</organism>
<reference evidence="3 4" key="1">
    <citation type="submission" date="2018-12" db="EMBL/GenBank/DDBJ databases">
        <authorList>
            <person name="Yu L."/>
        </authorList>
    </citation>
    <scope>NUCLEOTIDE SEQUENCE [LARGE SCALE GENOMIC DNA]</scope>
    <source>
        <strain evidence="3 4">S5H2222</strain>
    </source>
</reference>
<dbReference type="EMBL" id="RXNR01000035">
    <property type="protein sequence ID" value="RTQ91914.1"/>
    <property type="molecule type" value="Genomic_DNA"/>
</dbReference>
<dbReference type="Proteomes" id="UP000276349">
    <property type="component" value="Unassembled WGS sequence"/>
</dbReference>
<dbReference type="InterPro" id="IPR013094">
    <property type="entry name" value="AB_hydrolase_3"/>
</dbReference>
<dbReference type="AlphaFoldDB" id="A0A431UPG5"/>
<dbReference type="OrthoDB" id="9815425at2"/>
<evidence type="ECO:0000259" key="2">
    <source>
        <dbReference type="Pfam" id="PF07859"/>
    </source>
</evidence>
<feature type="domain" description="Alpha/beta hydrolase fold-3" evidence="2">
    <location>
        <begin position="65"/>
        <end position="269"/>
    </location>
</feature>